<evidence type="ECO:0000259" key="6">
    <source>
        <dbReference type="PROSITE" id="PS50222"/>
    </source>
</evidence>
<dbReference type="FunFam" id="1.10.418.10:FF:000031">
    <property type="entry name" value="Fimbrin-2 like"/>
    <property type="match status" value="1"/>
</dbReference>
<organism evidence="7">
    <name type="scientific">Medioppia subpectinata</name>
    <dbReference type="NCBI Taxonomy" id="1979941"/>
    <lineage>
        <taxon>Eukaryota</taxon>
        <taxon>Metazoa</taxon>
        <taxon>Ecdysozoa</taxon>
        <taxon>Arthropoda</taxon>
        <taxon>Chelicerata</taxon>
        <taxon>Arachnida</taxon>
        <taxon>Acari</taxon>
        <taxon>Acariformes</taxon>
        <taxon>Sarcoptiformes</taxon>
        <taxon>Oribatida</taxon>
        <taxon>Brachypylina</taxon>
        <taxon>Oppioidea</taxon>
        <taxon>Oppiidae</taxon>
        <taxon>Medioppia</taxon>
    </lineage>
</organism>
<evidence type="ECO:0000256" key="4">
    <source>
        <dbReference type="ARBA" id="ARBA00023203"/>
    </source>
</evidence>
<dbReference type="CDD" id="cd00051">
    <property type="entry name" value="EFh"/>
    <property type="match status" value="1"/>
</dbReference>
<dbReference type="PROSITE" id="PS50021">
    <property type="entry name" value="CH"/>
    <property type="match status" value="5"/>
</dbReference>
<dbReference type="InterPro" id="IPR001715">
    <property type="entry name" value="CH_dom"/>
</dbReference>
<evidence type="ECO:0000313" key="7">
    <source>
        <dbReference type="EMBL" id="CAD7626670.1"/>
    </source>
</evidence>
<evidence type="ECO:0008006" key="9">
    <source>
        <dbReference type="Google" id="ProtNLM"/>
    </source>
</evidence>
<dbReference type="EMBL" id="OC858610">
    <property type="protein sequence ID" value="CAD7626670.1"/>
    <property type="molecule type" value="Genomic_DNA"/>
</dbReference>
<keyword evidence="8" id="KW-1185">Reference proteome</keyword>
<evidence type="ECO:0000256" key="3">
    <source>
        <dbReference type="ARBA" id="ARBA00022837"/>
    </source>
</evidence>
<dbReference type="OrthoDB" id="431378at2759"/>
<dbReference type="AlphaFoldDB" id="A0A7R9KP06"/>
<dbReference type="FunFam" id="1.10.418.10:FF:000010">
    <property type="entry name" value="Plastin-3 isoform 1"/>
    <property type="match status" value="1"/>
</dbReference>
<feature type="domain" description="Calponin-homology (CH)" evidence="5">
    <location>
        <begin position="247"/>
        <end position="352"/>
    </location>
</feature>
<keyword evidence="3" id="KW-0106">Calcium</keyword>
<dbReference type="PROSITE" id="PS00020">
    <property type="entry name" value="ACTININ_2"/>
    <property type="match status" value="2"/>
</dbReference>
<proteinExistence type="predicted"/>
<feature type="domain" description="Calponin-homology (CH)" evidence="5">
    <location>
        <begin position="103"/>
        <end position="219"/>
    </location>
</feature>
<dbReference type="GO" id="GO:0005884">
    <property type="term" value="C:actin filament"/>
    <property type="evidence" value="ECO:0007669"/>
    <property type="project" value="TreeGrafter"/>
</dbReference>
<sequence>MFKIDSDGNGYLDVSELKAALDVVDLKLPQWKVRQMIDEMERKRSSDRRGRLDYNEFEKLCSDLKSQDIALTFKTMVSKRENLETLGGMSEASSEGTTHSVRHEEQVAFSHWVNSHLIHDKDLKHLLPIDSDGRELYDKVKDGILLCKIINHSCPDTIDERAINKKNLTVYTKHENLTLALNSSQAIGCNIINIDAHDLTRGKPHLVLGLLWQIIRIGLFNQITLEHCPGLVQLVHDNEELSELLRLSPENILIRWVNYHLEKSGSNRRIHNFTNDIKDSEVYTILLKQIAPTGRGVNTHAMREPDLLERAEIMLQQADKIDCRSFLTPQDVVNGIYKLNVAFVANLFNNHPGLDTPDEPLELENIEETREERTYRNWMNSLGVSPYVNWLYSDLADGLVIFELFDIIKPGVVHWPRVHKSFSKLKAFMEKLENCNYAVDLGKQLKFSLVGIAGQDISDGNPTLTLALVWQLMRAYTLSILTQLASNGGTGQAIVESEIVDWVNKKLREANKSSLIRNFQDHSIATALPVIDLIDAIKPGSISYGQILPGNTPQPGVVHWPRVHKSFSKLKAFMEKLENCNYAVDLGKQLKFSLVGIAGQDISDGNPTLTLALVWQLMRAYTLSILTQLASNGGTGQAIVESEIVDWVNKKLREANKSSMIRNFQDHSIATALPVIDLIDAIKPGSISYGQILPGNTPQEKLANAKYAVSMARKIGARIYALPEDISEVKPKMVMTVYACLMALDYIPNMGSTNHE</sequence>
<dbReference type="InterPro" id="IPR036872">
    <property type="entry name" value="CH_dom_sf"/>
</dbReference>
<keyword evidence="1" id="KW-0479">Metal-binding</keyword>
<reference evidence="7" key="1">
    <citation type="submission" date="2020-11" db="EMBL/GenBank/DDBJ databases">
        <authorList>
            <person name="Tran Van P."/>
        </authorList>
    </citation>
    <scope>NUCLEOTIDE SEQUENCE</scope>
</reference>
<dbReference type="CDD" id="cd21301">
    <property type="entry name" value="CH_PLS_rpt4"/>
    <property type="match status" value="1"/>
</dbReference>
<accession>A0A7R9KP06</accession>
<dbReference type="SMART" id="SM00033">
    <property type="entry name" value="CH"/>
    <property type="match status" value="5"/>
</dbReference>
<protein>
    <recommendedName>
        <fullName evidence="9">Fimbrin</fullName>
    </recommendedName>
</protein>
<dbReference type="Gene3D" id="1.10.238.10">
    <property type="entry name" value="EF-hand"/>
    <property type="match status" value="1"/>
</dbReference>
<dbReference type="PANTHER" id="PTHR19961:SF18">
    <property type="entry name" value="FI19014P1"/>
    <property type="match status" value="1"/>
</dbReference>
<dbReference type="PROSITE" id="PS00019">
    <property type="entry name" value="ACTININ_1"/>
    <property type="match status" value="1"/>
</dbReference>
<feature type="domain" description="EF-hand" evidence="6">
    <location>
        <begin position="1"/>
        <end position="27"/>
    </location>
</feature>
<dbReference type="SUPFAM" id="SSF47473">
    <property type="entry name" value="EF-hand"/>
    <property type="match status" value="1"/>
</dbReference>
<evidence type="ECO:0000313" key="8">
    <source>
        <dbReference type="Proteomes" id="UP000759131"/>
    </source>
</evidence>
<evidence type="ECO:0000259" key="5">
    <source>
        <dbReference type="PROSITE" id="PS50021"/>
    </source>
</evidence>
<dbReference type="GO" id="GO:0051017">
    <property type="term" value="P:actin filament bundle assembly"/>
    <property type="evidence" value="ECO:0007669"/>
    <property type="project" value="InterPro"/>
</dbReference>
<gene>
    <name evidence="7" type="ORF">OSB1V03_LOCUS7103</name>
</gene>
<dbReference type="CDD" id="cd21292">
    <property type="entry name" value="CH_PLS_rpt1"/>
    <property type="match status" value="1"/>
</dbReference>
<dbReference type="FunFam" id="1.10.418.10:FF:000066">
    <property type="entry name" value="plastin-1 isoform X2"/>
    <property type="match status" value="1"/>
</dbReference>
<feature type="domain" description="Calponin-homology (CH)" evidence="5">
    <location>
        <begin position="493"/>
        <end position="622"/>
    </location>
</feature>
<keyword evidence="2" id="KW-0677">Repeat</keyword>
<dbReference type="GO" id="GO:0005509">
    <property type="term" value="F:calcium ion binding"/>
    <property type="evidence" value="ECO:0007669"/>
    <property type="project" value="InterPro"/>
</dbReference>
<dbReference type="PROSITE" id="PS00018">
    <property type="entry name" value="EF_HAND_1"/>
    <property type="match status" value="1"/>
</dbReference>
<feature type="domain" description="Calponin-homology (CH)" evidence="5">
    <location>
        <begin position="369"/>
        <end position="477"/>
    </location>
</feature>
<feature type="domain" description="Calponin-homology (CH)" evidence="5">
    <location>
        <begin position="638"/>
        <end position="746"/>
    </location>
</feature>
<dbReference type="CDD" id="cd21298">
    <property type="entry name" value="CH_PLS_rpt3"/>
    <property type="match status" value="1"/>
</dbReference>
<evidence type="ECO:0000256" key="2">
    <source>
        <dbReference type="ARBA" id="ARBA00022737"/>
    </source>
</evidence>
<dbReference type="PANTHER" id="PTHR19961">
    <property type="entry name" value="FIMBRIN/PLASTIN"/>
    <property type="match status" value="1"/>
</dbReference>
<dbReference type="EMBL" id="CAJPIZ010004035">
    <property type="protein sequence ID" value="CAG2107100.1"/>
    <property type="molecule type" value="Genomic_DNA"/>
</dbReference>
<keyword evidence="4" id="KW-0009">Actin-binding</keyword>
<evidence type="ECO:0000256" key="1">
    <source>
        <dbReference type="ARBA" id="ARBA00022723"/>
    </source>
</evidence>
<dbReference type="GO" id="GO:0051015">
    <property type="term" value="F:actin filament binding"/>
    <property type="evidence" value="ECO:0007669"/>
    <property type="project" value="InterPro"/>
</dbReference>
<dbReference type="FunFam" id="1.10.418.10:FF:000042">
    <property type="entry name" value="Fimbrin, putative"/>
    <property type="match status" value="1"/>
</dbReference>
<dbReference type="Pfam" id="PF00307">
    <property type="entry name" value="CH"/>
    <property type="match status" value="5"/>
</dbReference>
<dbReference type="InterPro" id="IPR002048">
    <property type="entry name" value="EF_hand_dom"/>
</dbReference>
<dbReference type="GO" id="GO:0051639">
    <property type="term" value="P:actin filament network formation"/>
    <property type="evidence" value="ECO:0007669"/>
    <property type="project" value="TreeGrafter"/>
</dbReference>
<name>A0A7R9KP06_9ACAR</name>
<dbReference type="Proteomes" id="UP000759131">
    <property type="component" value="Unassembled WGS sequence"/>
</dbReference>
<dbReference type="GO" id="GO:0005737">
    <property type="term" value="C:cytoplasm"/>
    <property type="evidence" value="ECO:0007669"/>
    <property type="project" value="TreeGrafter"/>
</dbReference>
<dbReference type="Gene3D" id="1.10.418.10">
    <property type="entry name" value="Calponin-like domain"/>
    <property type="match status" value="5"/>
</dbReference>
<dbReference type="InterPro" id="IPR039959">
    <property type="entry name" value="Fimbrin/Plastin"/>
</dbReference>
<dbReference type="InterPro" id="IPR011992">
    <property type="entry name" value="EF-hand-dom_pair"/>
</dbReference>
<dbReference type="PROSITE" id="PS50222">
    <property type="entry name" value="EF_HAND_2"/>
    <property type="match status" value="1"/>
</dbReference>
<dbReference type="InterPro" id="IPR018247">
    <property type="entry name" value="EF_Hand_1_Ca_BS"/>
</dbReference>
<dbReference type="CDD" id="cd21295">
    <property type="entry name" value="CH_PLS_rpt2"/>
    <property type="match status" value="1"/>
</dbReference>
<dbReference type="SUPFAM" id="SSF47576">
    <property type="entry name" value="Calponin-homology domain, CH-domain"/>
    <property type="match status" value="2"/>
</dbReference>
<dbReference type="InterPro" id="IPR001589">
    <property type="entry name" value="Actinin_actin-bd_CS"/>
</dbReference>
<dbReference type="FunFam" id="1.10.238.10:FF:000263">
    <property type="entry name" value="plastin-1 isoform X2"/>
    <property type="match status" value="1"/>
</dbReference>
<dbReference type="GO" id="GO:0032432">
    <property type="term" value="C:actin filament bundle"/>
    <property type="evidence" value="ECO:0007669"/>
    <property type="project" value="TreeGrafter"/>
</dbReference>